<proteinExistence type="predicted"/>
<evidence type="ECO:0000256" key="1">
    <source>
        <dbReference type="SAM" id="MobiDB-lite"/>
    </source>
</evidence>
<feature type="region of interest" description="Disordered" evidence="1">
    <location>
        <begin position="140"/>
        <end position="172"/>
    </location>
</feature>
<comment type="caution">
    <text evidence="2">The sequence shown here is derived from an EMBL/GenBank/DDBJ whole genome shotgun (WGS) entry which is preliminary data.</text>
</comment>
<name>A0AAW0E2P3_9AGAR</name>
<keyword evidence="3" id="KW-1185">Reference proteome</keyword>
<dbReference type="AlphaFoldDB" id="A0AAW0E2P3"/>
<evidence type="ECO:0000313" key="2">
    <source>
        <dbReference type="EMBL" id="KAK7058439.1"/>
    </source>
</evidence>
<organism evidence="2 3">
    <name type="scientific">Paramarasmius palmivorus</name>
    <dbReference type="NCBI Taxonomy" id="297713"/>
    <lineage>
        <taxon>Eukaryota</taxon>
        <taxon>Fungi</taxon>
        <taxon>Dikarya</taxon>
        <taxon>Basidiomycota</taxon>
        <taxon>Agaricomycotina</taxon>
        <taxon>Agaricomycetes</taxon>
        <taxon>Agaricomycetidae</taxon>
        <taxon>Agaricales</taxon>
        <taxon>Marasmiineae</taxon>
        <taxon>Marasmiaceae</taxon>
        <taxon>Paramarasmius</taxon>
    </lineage>
</organism>
<dbReference type="EMBL" id="JAYKXP010000005">
    <property type="protein sequence ID" value="KAK7058439.1"/>
    <property type="molecule type" value="Genomic_DNA"/>
</dbReference>
<reference evidence="2 3" key="1">
    <citation type="submission" date="2024-01" db="EMBL/GenBank/DDBJ databases">
        <title>A draft genome for a cacao thread blight-causing isolate of Paramarasmius palmivorus.</title>
        <authorList>
            <person name="Baruah I.K."/>
            <person name="Bukari Y."/>
            <person name="Amoako-Attah I."/>
            <person name="Meinhardt L.W."/>
            <person name="Bailey B.A."/>
            <person name="Cohen S.P."/>
        </authorList>
    </citation>
    <scope>NUCLEOTIDE SEQUENCE [LARGE SCALE GENOMIC DNA]</scope>
    <source>
        <strain evidence="2 3">GH-12</strain>
    </source>
</reference>
<feature type="compositionally biased region" description="Low complexity" evidence="1">
    <location>
        <begin position="475"/>
        <end position="486"/>
    </location>
</feature>
<evidence type="ECO:0000313" key="3">
    <source>
        <dbReference type="Proteomes" id="UP001383192"/>
    </source>
</evidence>
<feature type="region of interest" description="Disordered" evidence="1">
    <location>
        <begin position="460"/>
        <end position="533"/>
    </location>
</feature>
<accession>A0AAW0E2P3</accession>
<sequence>MAMDDEIETEETASFRAVNTFRRRPPSFFDALMSVSPPSPILTASLSATFTSEEIPVLLFDSPPSDSIIFDAASASMRRRSDCRTSLRIPSSSSSDTIGSVGTVGTFGQLRRTSAQSYRSTLTSCSEIEVETDNQRLSISLEPQDRDDQKQHAGAFDAVRTPNVEETSASSEVNKHVAAAVIADSYAARSSPPSPSPSVYSTLSCASVPHSGRAKVLLDPRPISYSDCAGLLHSSTSALFAAPNSPSVVPPTIEVPIGLSQFSLAPSFHYNPNQLPKSLSWLKDVTLEMLIDQEGFRAVTPKFRFAGYSAKTRALGSDGVVEEVVEFVPVLRQTFDFHWAPFEGQPVLRRLVIDGETRDYISRQATLSIKSNGVYTVCGSETSMLQTNHGKGTDSAKLRWKFDYFVGDRRGSKVLEGEKKLTPLTFSCSPLLLHPLQGRKIRLMHVVKKSVVTKLVAEKLEPPRSPSVPSTPLSAPATPCTTVPAPGVENRSPKSAHVRHSTHSPSPLSPRVMNDDPSRDDCRQRRASTGASLGSWNVKPLQYGHIIPPSKLAKLFDEASELSGVETALPDERTEIRALPPPPRNRQVKY</sequence>
<dbReference type="Proteomes" id="UP001383192">
    <property type="component" value="Unassembled WGS sequence"/>
</dbReference>
<protein>
    <submittedName>
        <fullName evidence="2">Mitochondrial thioredoxin</fullName>
    </submittedName>
</protein>
<gene>
    <name evidence="2" type="primary">TRX3_1</name>
    <name evidence="2" type="ORF">VNI00_002073</name>
</gene>
<feature type="compositionally biased region" description="Basic and acidic residues" evidence="1">
    <location>
        <begin position="513"/>
        <end position="524"/>
    </location>
</feature>